<comment type="similarity">
    <text evidence="2 4">Belongs to the AB hydrolase superfamily. Lipase family.</text>
</comment>
<dbReference type="GO" id="GO:0017171">
    <property type="term" value="F:serine hydrolase activity"/>
    <property type="evidence" value="ECO:0007669"/>
    <property type="project" value="TreeGrafter"/>
</dbReference>
<keyword evidence="3" id="KW-0964">Secreted</keyword>
<dbReference type="InterPro" id="IPR013818">
    <property type="entry name" value="Lipase"/>
</dbReference>
<keyword evidence="5" id="KW-0472">Membrane</keyword>
<dbReference type="InterPro" id="IPR000734">
    <property type="entry name" value="TAG_lipase"/>
</dbReference>
<dbReference type="SUPFAM" id="SSF53474">
    <property type="entry name" value="alpha/beta-Hydrolases"/>
    <property type="match status" value="1"/>
</dbReference>
<sequence>MNSTVYIVLCVVLIQFNIIHSSGFFARSDEYHEDTRKYMFMADGENKLHFVKLTPDPDSVEPKFDAQKDVIFNLYTRKNPDEPQILIPENMTSILTSNFDPKNPTRITCHGWRTGPTAGFNVNTRKAYLENGDFNVIVIDWYSGASTINYISARNRVFPVAERIFQFVEIMVKNSKIHLHDLHLVGHSLGAHVVGLIGRHVTKNLHDKIHTVIGLDPASPLFSLEKEEERISTDSGHYVEIIHTNGGTLAFSNPLGHADFYPNGGMKQPGCGLDFAGTCSHSRSSQLFIETFLPGTFVSYNCLNYEEISKDKKCTVINKMAKMGTENGAISNNGRAKGIYLNKTNKESPYSQVPDENATEIEI</sequence>
<keyword evidence="5" id="KW-0812">Transmembrane</keyword>
<name>A0A6M2E0G1_XENCH</name>
<dbReference type="Gene3D" id="3.40.50.1820">
    <property type="entry name" value="alpha/beta hydrolase"/>
    <property type="match status" value="1"/>
</dbReference>
<evidence type="ECO:0000256" key="2">
    <source>
        <dbReference type="ARBA" id="ARBA00010701"/>
    </source>
</evidence>
<dbReference type="PANTHER" id="PTHR11610">
    <property type="entry name" value="LIPASE"/>
    <property type="match status" value="1"/>
</dbReference>
<dbReference type="Pfam" id="PF00151">
    <property type="entry name" value="Lipase"/>
    <property type="match status" value="1"/>
</dbReference>
<feature type="domain" description="Lipase" evidence="6">
    <location>
        <begin position="61"/>
        <end position="350"/>
    </location>
</feature>
<dbReference type="CDD" id="cd00707">
    <property type="entry name" value="Pancreat_lipase_like"/>
    <property type="match status" value="1"/>
</dbReference>
<feature type="transmembrane region" description="Helical" evidence="5">
    <location>
        <begin position="6"/>
        <end position="26"/>
    </location>
</feature>
<dbReference type="EMBL" id="GIIL01007085">
    <property type="protein sequence ID" value="NOV50811.1"/>
    <property type="molecule type" value="Transcribed_RNA"/>
</dbReference>
<dbReference type="InterPro" id="IPR033906">
    <property type="entry name" value="Lipase_N"/>
</dbReference>
<comment type="subcellular location">
    <subcellularLocation>
        <location evidence="1">Secreted</location>
    </subcellularLocation>
</comment>
<dbReference type="FunFam" id="3.40.50.1820:FF:000076">
    <property type="entry name" value="phospholipase A1"/>
    <property type="match status" value="1"/>
</dbReference>
<dbReference type="InterPro" id="IPR029058">
    <property type="entry name" value="AB_hydrolase_fold"/>
</dbReference>
<evidence type="ECO:0000256" key="4">
    <source>
        <dbReference type="RuleBase" id="RU004262"/>
    </source>
</evidence>
<evidence type="ECO:0000313" key="7">
    <source>
        <dbReference type="EMBL" id="NOV50811.1"/>
    </source>
</evidence>
<protein>
    <submittedName>
        <fullName evidence="7">Putative pancreatic lipase-like enzyme</fullName>
    </submittedName>
</protein>
<dbReference type="AlphaFoldDB" id="A0A6M2E0G1"/>
<keyword evidence="5" id="KW-1133">Transmembrane helix</keyword>
<evidence type="ECO:0000256" key="1">
    <source>
        <dbReference type="ARBA" id="ARBA00004613"/>
    </source>
</evidence>
<evidence type="ECO:0000256" key="5">
    <source>
        <dbReference type="SAM" id="Phobius"/>
    </source>
</evidence>
<reference evidence="7" key="1">
    <citation type="submission" date="2020-03" db="EMBL/GenBank/DDBJ databases">
        <title>Transcriptomic Profiling of the Digestive Tract of the Rat Flea, Xenopsylla cheopis, Following Blood Feeding and Infection with Yersinia pestis.</title>
        <authorList>
            <person name="Bland D.M."/>
            <person name="Martens C.A."/>
            <person name="Virtaneva K."/>
            <person name="Kanakabandi K."/>
            <person name="Long D."/>
            <person name="Rosenke R."/>
            <person name="Saturday G.A."/>
            <person name="Hoyt F.H."/>
            <person name="Bruno D.P."/>
            <person name="Ribeiro J.M.C."/>
            <person name="Hinnebusch J."/>
        </authorList>
    </citation>
    <scope>NUCLEOTIDE SEQUENCE</scope>
</reference>
<dbReference type="GO" id="GO:0016042">
    <property type="term" value="P:lipid catabolic process"/>
    <property type="evidence" value="ECO:0007669"/>
    <property type="project" value="TreeGrafter"/>
</dbReference>
<dbReference type="PANTHER" id="PTHR11610:SF150">
    <property type="entry name" value="FI01825P-RELATED"/>
    <property type="match status" value="1"/>
</dbReference>
<organism evidence="7">
    <name type="scientific">Xenopsylla cheopis</name>
    <name type="common">Oriental rat flea</name>
    <name type="synonym">Pulex cheopis</name>
    <dbReference type="NCBI Taxonomy" id="163159"/>
    <lineage>
        <taxon>Eukaryota</taxon>
        <taxon>Metazoa</taxon>
        <taxon>Ecdysozoa</taxon>
        <taxon>Arthropoda</taxon>
        <taxon>Hexapoda</taxon>
        <taxon>Insecta</taxon>
        <taxon>Pterygota</taxon>
        <taxon>Neoptera</taxon>
        <taxon>Endopterygota</taxon>
        <taxon>Siphonaptera</taxon>
        <taxon>Pulicidae</taxon>
        <taxon>Xenopsyllinae</taxon>
        <taxon>Xenopsylla</taxon>
    </lineage>
</organism>
<accession>A0A6M2E0G1</accession>
<dbReference type="GO" id="GO:0016298">
    <property type="term" value="F:lipase activity"/>
    <property type="evidence" value="ECO:0007669"/>
    <property type="project" value="InterPro"/>
</dbReference>
<evidence type="ECO:0000256" key="3">
    <source>
        <dbReference type="ARBA" id="ARBA00022525"/>
    </source>
</evidence>
<proteinExistence type="inferred from homology"/>
<dbReference type="GO" id="GO:0005615">
    <property type="term" value="C:extracellular space"/>
    <property type="evidence" value="ECO:0007669"/>
    <property type="project" value="TreeGrafter"/>
</dbReference>
<evidence type="ECO:0000259" key="6">
    <source>
        <dbReference type="Pfam" id="PF00151"/>
    </source>
</evidence>